<dbReference type="Gene3D" id="1.10.3230.30">
    <property type="entry name" value="Phage gp6-like head-tail connector protein"/>
    <property type="match status" value="1"/>
</dbReference>
<dbReference type="RefSeq" id="WP_118138973.1">
    <property type="nucleotide sequence ID" value="NZ_JAPAHE010000040.1"/>
</dbReference>
<name>A0A412PKL8_STRAP</name>
<gene>
    <name evidence="2" type="ORF">DWX18_10565</name>
</gene>
<proteinExistence type="predicted"/>
<keyword evidence="1" id="KW-0812">Transmembrane</keyword>
<evidence type="ECO:0000256" key="1">
    <source>
        <dbReference type="SAM" id="Phobius"/>
    </source>
</evidence>
<protein>
    <submittedName>
        <fullName evidence="2">Phage gp6-like head-tail connector protein</fullName>
    </submittedName>
</protein>
<dbReference type="AlphaFoldDB" id="A0A412PKL8"/>
<comment type="caution">
    <text evidence="2">The sequence shown here is derived from an EMBL/GenBank/DDBJ whole genome shotgun (WGS) entry which is preliminary data.</text>
</comment>
<organism evidence="2 3">
    <name type="scientific">Streptococcus anginosus</name>
    <dbReference type="NCBI Taxonomy" id="1328"/>
    <lineage>
        <taxon>Bacteria</taxon>
        <taxon>Bacillati</taxon>
        <taxon>Bacillota</taxon>
        <taxon>Bacilli</taxon>
        <taxon>Lactobacillales</taxon>
        <taxon>Streptococcaceae</taxon>
        <taxon>Streptococcus</taxon>
        <taxon>Streptococcus anginosus group</taxon>
    </lineage>
</organism>
<sequence>MSVTVERFKKAMNLDDVEEEDELIEGYLAAAEHSIKTAVGEDKLGNFYARKIVASLLDVAVIAVAGSYYTYRLSLSDAQAYPINLTSNAIIGQLRGLYDVFMEGEDE</sequence>
<reference evidence="2 3" key="1">
    <citation type="submission" date="2018-08" db="EMBL/GenBank/DDBJ databases">
        <title>A genome reference for cultivated species of the human gut microbiota.</title>
        <authorList>
            <person name="Zou Y."/>
            <person name="Xue W."/>
            <person name="Luo G."/>
        </authorList>
    </citation>
    <scope>NUCLEOTIDE SEQUENCE [LARGE SCALE GENOMIC DNA]</scope>
    <source>
        <strain evidence="2 3">AF18-38</strain>
    </source>
</reference>
<evidence type="ECO:0000313" key="3">
    <source>
        <dbReference type="Proteomes" id="UP000284046"/>
    </source>
</evidence>
<dbReference type="Proteomes" id="UP000284046">
    <property type="component" value="Unassembled WGS sequence"/>
</dbReference>
<evidence type="ECO:0000313" key="2">
    <source>
        <dbReference type="EMBL" id="RGT59012.1"/>
    </source>
</evidence>
<keyword evidence="1" id="KW-0472">Membrane</keyword>
<keyword evidence="1" id="KW-1133">Transmembrane helix</keyword>
<accession>A0A412PKL8</accession>
<dbReference type="Pfam" id="PF05135">
    <property type="entry name" value="Phage_connect_1"/>
    <property type="match status" value="1"/>
</dbReference>
<dbReference type="NCBIfam" id="TIGR01560">
    <property type="entry name" value="put_DNA_pack"/>
    <property type="match status" value="1"/>
</dbReference>
<dbReference type="EMBL" id="QRWZ01000023">
    <property type="protein sequence ID" value="RGT59012.1"/>
    <property type="molecule type" value="Genomic_DNA"/>
</dbReference>
<dbReference type="CDD" id="cd08054">
    <property type="entry name" value="gp6"/>
    <property type="match status" value="1"/>
</dbReference>
<feature type="transmembrane region" description="Helical" evidence="1">
    <location>
        <begin position="52"/>
        <end position="71"/>
    </location>
</feature>
<dbReference type="InterPro" id="IPR006450">
    <property type="entry name" value="Phage_HK97_gp6-like"/>
</dbReference>
<dbReference type="InterPro" id="IPR021146">
    <property type="entry name" value="Phage_gp6-like_head-tail"/>
</dbReference>